<dbReference type="GO" id="GO:0005524">
    <property type="term" value="F:ATP binding"/>
    <property type="evidence" value="ECO:0007669"/>
    <property type="project" value="InterPro"/>
</dbReference>
<dbReference type="GO" id="GO:0004672">
    <property type="term" value="F:protein kinase activity"/>
    <property type="evidence" value="ECO:0007669"/>
    <property type="project" value="InterPro"/>
</dbReference>
<proteinExistence type="predicted"/>
<dbReference type="InterPro" id="IPR001245">
    <property type="entry name" value="Ser-Thr/Tyr_kinase_cat_dom"/>
</dbReference>
<reference evidence="2" key="1">
    <citation type="journal article" date="2020" name="Stud. Mycol.">
        <title>101 Dothideomycetes genomes: a test case for predicting lifestyles and emergence of pathogens.</title>
        <authorList>
            <person name="Haridas S."/>
            <person name="Albert R."/>
            <person name="Binder M."/>
            <person name="Bloem J."/>
            <person name="Labutti K."/>
            <person name="Salamov A."/>
            <person name="Andreopoulos B."/>
            <person name="Baker S."/>
            <person name="Barry K."/>
            <person name="Bills G."/>
            <person name="Bluhm B."/>
            <person name="Cannon C."/>
            <person name="Castanera R."/>
            <person name="Culley D."/>
            <person name="Daum C."/>
            <person name="Ezra D."/>
            <person name="Gonzalez J."/>
            <person name="Henrissat B."/>
            <person name="Kuo A."/>
            <person name="Liang C."/>
            <person name="Lipzen A."/>
            <person name="Lutzoni F."/>
            <person name="Magnuson J."/>
            <person name="Mondo S."/>
            <person name="Nolan M."/>
            <person name="Ohm R."/>
            <person name="Pangilinan J."/>
            <person name="Park H.-J."/>
            <person name="Ramirez L."/>
            <person name="Alfaro M."/>
            <person name="Sun H."/>
            <person name="Tritt A."/>
            <person name="Yoshinaga Y."/>
            <person name="Zwiers L.-H."/>
            <person name="Turgeon B."/>
            <person name="Goodwin S."/>
            <person name="Spatafora J."/>
            <person name="Crous P."/>
            <person name="Grigoriev I."/>
        </authorList>
    </citation>
    <scope>NUCLEOTIDE SEQUENCE</scope>
    <source>
        <strain evidence="2">ATCC 16933</strain>
    </source>
</reference>
<dbReference type="InterPro" id="IPR011009">
    <property type="entry name" value="Kinase-like_dom_sf"/>
</dbReference>
<dbReference type="Pfam" id="PF07714">
    <property type="entry name" value="PK_Tyr_Ser-Thr"/>
    <property type="match status" value="1"/>
</dbReference>
<keyword evidence="3" id="KW-1185">Reference proteome</keyword>
<dbReference type="Gene3D" id="1.10.510.10">
    <property type="entry name" value="Transferase(Phosphotransferase) domain 1"/>
    <property type="match status" value="1"/>
</dbReference>
<dbReference type="AlphaFoldDB" id="A0A6A6P9G2"/>
<organism evidence="2 3">
    <name type="scientific">Lineolata rhizophorae</name>
    <dbReference type="NCBI Taxonomy" id="578093"/>
    <lineage>
        <taxon>Eukaryota</taxon>
        <taxon>Fungi</taxon>
        <taxon>Dikarya</taxon>
        <taxon>Ascomycota</taxon>
        <taxon>Pezizomycotina</taxon>
        <taxon>Dothideomycetes</taxon>
        <taxon>Dothideomycetes incertae sedis</taxon>
        <taxon>Lineolatales</taxon>
        <taxon>Lineolataceae</taxon>
        <taxon>Lineolata</taxon>
    </lineage>
</organism>
<dbReference type="OrthoDB" id="1668230at2759"/>
<dbReference type="PROSITE" id="PS50011">
    <property type="entry name" value="PROTEIN_KINASE_DOM"/>
    <property type="match status" value="1"/>
</dbReference>
<dbReference type="SUPFAM" id="SSF56112">
    <property type="entry name" value="Protein kinase-like (PK-like)"/>
    <property type="match status" value="1"/>
</dbReference>
<sequence>MSIHSPSLHSTTSIAQTTSQLPPHINEGCYAIKNVGLGAVGVGLTSLILRLDKGRVIKVPKTFTADDFPRRDVDYVEYMNDINREALELEQRIYKRLEDHLGIIRCMKMSSNGIELAFAKEGDLESYIKTNPEPHDHLKIKWILSLITTLSYIHSRRVFVDEIALRNVLVNEEQLFYSDFGNSCLLPVTADVDTACENGVTVKIEILHLGWIIYSIAVWAVHKYYYFGHGDPQWPRLQDLPPTDHVYCGPIIQKCWNGDYKNVEALNKDMLSLLAD</sequence>
<protein>
    <recommendedName>
        <fullName evidence="1">Protein kinase domain-containing protein</fullName>
    </recommendedName>
</protein>
<dbReference type="EMBL" id="MU001673">
    <property type="protein sequence ID" value="KAF2460516.1"/>
    <property type="molecule type" value="Genomic_DNA"/>
</dbReference>
<feature type="domain" description="Protein kinase" evidence="1">
    <location>
        <begin position="29"/>
        <end position="276"/>
    </location>
</feature>
<evidence type="ECO:0000259" key="1">
    <source>
        <dbReference type="PROSITE" id="PS50011"/>
    </source>
</evidence>
<evidence type="ECO:0000313" key="3">
    <source>
        <dbReference type="Proteomes" id="UP000799766"/>
    </source>
</evidence>
<evidence type="ECO:0000313" key="2">
    <source>
        <dbReference type="EMBL" id="KAF2460516.1"/>
    </source>
</evidence>
<dbReference type="Proteomes" id="UP000799766">
    <property type="component" value="Unassembled WGS sequence"/>
</dbReference>
<name>A0A6A6P9G2_9PEZI</name>
<dbReference type="InterPro" id="IPR000719">
    <property type="entry name" value="Prot_kinase_dom"/>
</dbReference>
<gene>
    <name evidence="2" type="ORF">BDY21DRAFT_335622</name>
</gene>
<accession>A0A6A6P9G2</accession>